<name>A0A7E4VCW4_PANRE</name>
<dbReference type="Proteomes" id="UP000492821">
    <property type="component" value="Unassembled WGS sequence"/>
</dbReference>
<proteinExistence type="predicted"/>
<organism evidence="2 3">
    <name type="scientific">Panagrellus redivivus</name>
    <name type="common">Microworm</name>
    <dbReference type="NCBI Taxonomy" id="6233"/>
    <lineage>
        <taxon>Eukaryota</taxon>
        <taxon>Metazoa</taxon>
        <taxon>Ecdysozoa</taxon>
        <taxon>Nematoda</taxon>
        <taxon>Chromadorea</taxon>
        <taxon>Rhabditida</taxon>
        <taxon>Tylenchina</taxon>
        <taxon>Panagrolaimomorpha</taxon>
        <taxon>Panagrolaimoidea</taxon>
        <taxon>Panagrolaimidae</taxon>
        <taxon>Panagrellus</taxon>
    </lineage>
</organism>
<accession>A0A7E4VCW4</accession>
<keyword evidence="2" id="KW-1185">Reference proteome</keyword>
<evidence type="ECO:0000256" key="1">
    <source>
        <dbReference type="SAM" id="MobiDB-lite"/>
    </source>
</evidence>
<protein>
    <submittedName>
        <fullName evidence="3">CCDC50_N domain-containing protein</fullName>
    </submittedName>
</protein>
<evidence type="ECO:0000313" key="2">
    <source>
        <dbReference type="Proteomes" id="UP000492821"/>
    </source>
</evidence>
<feature type="region of interest" description="Disordered" evidence="1">
    <location>
        <begin position="18"/>
        <end position="39"/>
    </location>
</feature>
<dbReference type="AlphaFoldDB" id="A0A7E4VCW4"/>
<evidence type="ECO:0000313" key="3">
    <source>
        <dbReference type="WBParaSite" id="Pan_g19321.t1"/>
    </source>
</evidence>
<dbReference type="WBParaSite" id="Pan_g19321.t1">
    <property type="protein sequence ID" value="Pan_g19321.t1"/>
    <property type="gene ID" value="Pan_g19321"/>
</dbReference>
<sequence>MHRSAVALIRLQISPKISDTMDDDSWNSDRSSTSSEAALEDARELNRLLEEQKREYERVKEALENQAKYCNQYEHRKY</sequence>
<reference evidence="3" key="2">
    <citation type="submission" date="2020-10" db="UniProtKB">
        <authorList>
            <consortium name="WormBaseParasite"/>
        </authorList>
    </citation>
    <scope>IDENTIFICATION</scope>
</reference>
<reference evidence="2" key="1">
    <citation type="journal article" date="2013" name="Genetics">
        <title>The draft genome and transcriptome of Panagrellus redivivus are shaped by the harsh demands of a free-living lifestyle.</title>
        <authorList>
            <person name="Srinivasan J."/>
            <person name="Dillman A.R."/>
            <person name="Macchietto M.G."/>
            <person name="Heikkinen L."/>
            <person name="Lakso M."/>
            <person name="Fracchia K.M."/>
            <person name="Antoshechkin I."/>
            <person name="Mortazavi A."/>
            <person name="Wong G."/>
            <person name="Sternberg P.W."/>
        </authorList>
    </citation>
    <scope>NUCLEOTIDE SEQUENCE [LARGE SCALE GENOMIC DNA]</scope>
    <source>
        <strain evidence="2">MT8872</strain>
    </source>
</reference>